<feature type="region of interest" description="Disordered" evidence="1">
    <location>
        <begin position="41"/>
        <end position="72"/>
    </location>
</feature>
<keyword evidence="3" id="KW-1185">Reference proteome</keyword>
<dbReference type="EMBL" id="JBJUIK010000015">
    <property type="protein sequence ID" value="KAL3502448.1"/>
    <property type="molecule type" value="Genomic_DNA"/>
</dbReference>
<reference evidence="2 3" key="1">
    <citation type="submission" date="2024-11" db="EMBL/GenBank/DDBJ databases">
        <title>A near-complete genome assembly of Cinchona calisaya.</title>
        <authorList>
            <person name="Lian D.C."/>
            <person name="Zhao X.W."/>
            <person name="Wei L."/>
        </authorList>
    </citation>
    <scope>NUCLEOTIDE SEQUENCE [LARGE SCALE GENOMIC DNA]</scope>
    <source>
        <tissue evidence="2">Nenye</tissue>
    </source>
</reference>
<comment type="caution">
    <text evidence="2">The sequence shown here is derived from an EMBL/GenBank/DDBJ whole genome shotgun (WGS) entry which is preliminary data.</text>
</comment>
<proteinExistence type="predicted"/>
<protein>
    <submittedName>
        <fullName evidence="2">Uncharacterized protein</fullName>
    </submittedName>
</protein>
<gene>
    <name evidence="2" type="ORF">ACH5RR_036897</name>
</gene>
<dbReference type="Proteomes" id="UP001630127">
    <property type="component" value="Unassembled WGS sequence"/>
</dbReference>
<dbReference type="AlphaFoldDB" id="A0ABD2Y5U4"/>
<evidence type="ECO:0000256" key="1">
    <source>
        <dbReference type="SAM" id="MobiDB-lite"/>
    </source>
</evidence>
<sequence>MRRIDPQSKGKDIVYNGSGIKIEGGLPMGEMQGAQNVNEIGPEQTQMDNPYDSLHGKVGLHGREADGGNCQR</sequence>
<name>A0ABD2Y5U4_9GENT</name>
<evidence type="ECO:0000313" key="3">
    <source>
        <dbReference type="Proteomes" id="UP001630127"/>
    </source>
</evidence>
<organism evidence="2 3">
    <name type="scientific">Cinchona calisaya</name>
    <dbReference type="NCBI Taxonomy" id="153742"/>
    <lineage>
        <taxon>Eukaryota</taxon>
        <taxon>Viridiplantae</taxon>
        <taxon>Streptophyta</taxon>
        <taxon>Embryophyta</taxon>
        <taxon>Tracheophyta</taxon>
        <taxon>Spermatophyta</taxon>
        <taxon>Magnoliopsida</taxon>
        <taxon>eudicotyledons</taxon>
        <taxon>Gunneridae</taxon>
        <taxon>Pentapetalae</taxon>
        <taxon>asterids</taxon>
        <taxon>lamiids</taxon>
        <taxon>Gentianales</taxon>
        <taxon>Rubiaceae</taxon>
        <taxon>Cinchonoideae</taxon>
        <taxon>Cinchoneae</taxon>
        <taxon>Cinchona</taxon>
    </lineage>
</organism>
<accession>A0ABD2Y5U4</accession>
<evidence type="ECO:0000313" key="2">
    <source>
        <dbReference type="EMBL" id="KAL3502448.1"/>
    </source>
</evidence>